<comment type="caution">
    <text evidence="2">The sequence shown here is derived from an EMBL/GenBank/DDBJ whole genome shotgun (WGS) entry which is preliminary data.</text>
</comment>
<accession>A0A9Q1GUM4</accession>
<protein>
    <submittedName>
        <fullName evidence="2">Uncharacterized protein</fullName>
    </submittedName>
</protein>
<dbReference type="EMBL" id="JAKOGI010001424">
    <property type="protein sequence ID" value="KAJ8425686.1"/>
    <property type="molecule type" value="Genomic_DNA"/>
</dbReference>
<sequence length="163" mass="18666">MVDLLVFLLFLRFFTVLTVNRSGREGAVREAAALPAALPAIPLKQMTTAQYVLKGWTLSAIDTKSFFFPQKRNSYPLNPNKLAASNREIVVSCEVDNESTMSNCDLWDSITLAQTRQKTAMEDAVKALMEEQRRWIQQQILEQNQRIEAQQQQQMMTQLLNQL</sequence>
<organism evidence="2 3">
    <name type="scientific">Carnegiea gigantea</name>
    <dbReference type="NCBI Taxonomy" id="171969"/>
    <lineage>
        <taxon>Eukaryota</taxon>
        <taxon>Viridiplantae</taxon>
        <taxon>Streptophyta</taxon>
        <taxon>Embryophyta</taxon>
        <taxon>Tracheophyta</taxon>
        <taxon>Spermatophyta</taxon>
        <taxon>Magnoliopsida</taxon>
        <taxon>eudicotyledons</taxon>
        <taxon>Gunneridae</taxon>
        <taxon>Pentapetalae</taxon>
        <taxon>Caryophyllales</taxon>
        <taxon>Cactineae</taxon>
        <taxon>Cactaceae</taxon>
        <taxon>Cactoideae</taxon>
        <taxon>Echinocereeae</taxon>
        <taxon>Carnegiea</taxon>
    </lineage>
</organism>
<gene>
    <name evidence="2" type="ORF">Cgig2_026208</name>
</gene>
<dbReference type="Proteomes" id="UP001153076">
    <property type="component" value="Unassembled WGS sequence"/>
</dbReference>
<evidence type="ECO:0000313" key="2">
    <source>
        <dbReference type="EMBL" id="KAJ8425686.1"/>
    </source>
</evidence>
<feature type="signal peptide" evidence="1">
    <location>
        <begin position="1"/>
        <end position="18"/>
    </location>
</feature>
<keyword evidence="1" id="KW-0732">Signal</keyword>
<evidence type="ECO:0000313" key="3">
    <source>
        <dbReference type="Proteomes" id="UP001153076"/>
    </source>
</evidence>
<dbReference type="AlphaFoldDB" id="A0A9Q1GUM4"/>
<reference evidence="2" key="1">
    <citation type="submission" date="2022-04" db="EMBL/GenBank/DDBJ databases">
        <title>Carnegiea gigantea Genome sequencing and assembly v2.</title>
        <authorList>
            <person name="Copetti D."/>
            <person name="Sanderson M.J."/>
            <person name="Burquez A."/>
            <person name="Wojciechowski M.F."/>
        </authorList>
    </citation>
    <scope>NUCLEOTIDE SEQUENCE</scope>
    <source>
        <strain evidence="2">SGP5-SGP5p</strain>
        <tissue evidence="2">Aerial part</tissue>
    </source>
</reference>
<name>A0A9Q1GUM4_9CARY</name>
<keyword evidence="3" id="KW-1185">Reference proteome</keyword>
<proteinExistence type="predicted"/>
<evidence type="ECO:0000256" key="1">
    <source>
        <dbReference type="SAM" id="SignalP"/>
    </source>
</evidence>
<feature type="chain" id="PRO_5040287604" evidence="1">
    <location>
        <begin position="19"/>
        <end position="163"/>
    </location>
</feature>